<feature type="repeat" description="ANK" evidence="3">
    <location>
        <begin position="106"/>
        <end position="138"/>
    </location>
</feature>
<reference evidence="5" key="1">
    <citation type="submission" date="2023-10" db="EMBL/GenBank/DDBJ databases">
        <authorList>
            <person name="Chen Y."/>
            <person name="Shah S."/>
            <person name="Dougan E. K."/>
            <person name="Thang M."/>
            <person name="Chan C."/>
        </authorList>
    </citation>
    <scope>NUCLEOTIDE SEQUENCE [LARGE SCALE GENOMIC DNA]</scope>
</reference>
<evidence type="ECO:0000313" key="5">
    <source>
        <dbReference type="EMBL" id="CAK0837759.1"/>
    </source>
</evidence>
<gene>
    <name evidence="5" type="ORF">PCOR1329_LOCUS33874</name>
</gene>
<protein>
    <recommendedName>
        <fullName evidence="7">Ankyrin</fullName>
    </recommendedName>
</protein>
<keyword evidence="2 3" id="KW-0040">ANK repeat</keyword>
<dbReference type="InterPro" id="IPR036770">
    <property type="entry name" value="Ankyrin_rpt-contain_sf"/>
</dbReference>
<feature type="compositionally biased region" description="Acidic residues" evidence="4">
    <location>
        <begin position="244"/>
        <end position="253"/>
    </location>
</feature>
<comment type="caution">
    <text evidence="5">The sequence shown here is derived from an EMBL/GenBank/DDBJ whole genome shotgun (WGS) entry which is preliminary data.</text>
</comment>
<feature type="repeat" description="ANK" evidence="3">
    <location>
        <begin position="174"/>
        <end position="206"/>
    </location>
</feature>
<dbReference type="Pfam" id="PF12796">
    <property type="entry name" value="Ank_2"/>
    <property type="match status" value="1"/>
</dbReference>
<accession>A0ABN9SYQ3</accession>
<name>A0ABN9SYQ3_9DINO</name>
<dbReference type="PANTHER" id="PTHR24198:SF165">
    <property type="entry name" value="ANKYRIN REPEAT-CONTAINING PROTEIN-RELATED"/>
    <property type="match status" value="1"/>
</dbReference>
<dbReference type="EMBL" id="CAUYUJ010014174">
    <property type="protein sequence ID" value="CAK0837759.1"/>
    <property type="molecule type" value="Genomic_DNA"/>
</dbReference>
<dbReference type="SMART" id="SM00248">
    <property type="entry name" value="ANK"/>
    <property type="match status" value="3"/>
</dbReference>
<dbReference type="PANTHER" id="PTHR24198">
    <property type="entry name" value="ANKYRIN REPEAT AND PROTEIN KINASE DOMAIN-CONTAINING PROTEIN"/>
    <property type="match status" value="1"/>
</dbReference>
<organism evidence="5 6">
    <name type="scientific">Prorocentrum cordatum</name>
    <dbReference type="NCBI Taxonomy" id="2364126"/>
    <lineage>
        <taxon>Eukaryota</taxon>
        <taxon>Sar</taxon>
        <taxon>Alveolata</taxon>
        <taxon>Dinophyceae</taxon>
        <taxon>Prorocentrales</taxon>
        <taxon>Prorocentraceae</taxon>
        <taxon>Prorocentrum</taxon>
    </lineage>
</organism>
<dbReference type="PROSITE" id="PS50297">
    <property type="entry name" value="ANK_REP_REGION"/>
    <property type="match status" value="2"/>
</dbReference>
<dbReference type="InterPro" id="IPR002110">
    <property type="entry name" value="Ankyrin_rpt"/>
</dbReference>
<evidence type="ECO:0000313" key="6">
    <source>
        <dbReference type="Proteomes" id="UP001189429"/>
    </source>
</evidence>
<feature type="compositionally biased region" description="Acidic residues" evidence="4">
    <location>
        <begin position="272"/>
        <end position="281"/>
    </location>
</feature>
<keyword evidence="1" id="KW-0677">Repeat</keyword>
<feature type="non-terminal residue" evidence="5">
    <location>
        <position position="1"/>
    </location>
</feature>
<evidence type="ECO:0000256" key="2">
    <source>
        <dbReference type="ARBA" id="ARBA00023043"/>
    </source>
</evidence>
<feature type="repeat" description="ANK" evidence="3">
    <location>
        <begin position="141"/>
        <end position="173"/>
    </location>
</feature>
<evidence type="ECO:0000256" key="1">
    <source>
        <dbReference type="ARBA" id="ARBA00022737"/>
    </source>
</evidence>
<dbReference type="Gene3D" id="1.25.40.20">
    <property type="entry name" value="Ankyrin repeat-containing domain"/>
    <property type="match status" value="1"/>
</dbReference>
<sequence>AWPLHMVLYVLETLFSFPPFSWIFAPFSWISGWFYRGAPLVDSAGALRELRLPQDQVTAYVESYVQQYGDAALIFATHDGYPQIVSSLLYNRELGYKDLLDASDDNGNTALIYAAAKGYRQCTAQLLRTGADPDVANQGGGGRTPLMEAAGIGSKDIVAALRLSNATVDMVDDSGNTALHYAAYHGHLLVVQELLKANPKRDVQNYYGHTAASYALKNKFKGIADLLNRPPSKRDLLKAQQEAALEDEPDDEPAAPAKGHKAKKDKDKSLDEDIDWEEDPENPMGALMNNLKKLKDKTEDEGGKKKESKHVKGREEEPQAREALAALESSGISDSERKALEDPTRSRS</sequence>
<feature type="region of interest" description="Disordered" evidence="4">
    <location>
        <begin position="239"/>
        <end position="348"/>
    </location>
</feature>
<feature type="compositionally biased region" description="Basic and acidic residues" evidence="4">
    <location>
        <begin position="296"/>
        <end position="305"/>
    </location>
</feature>
<evidence type="ECO:0000256" key="4">
    <source>
        <dbReference type="SAM" id="MobiDB-lite"/>
    </source>
</evidence>
<evidence type="ECO:0008006" key="7">
    <source>
        <dbReference type="Google" id="ProtNLM"/>
    </source>
</evidence>
<dbReference type="Proteomes" id="UP001189429">
    <property type="component" value="Unassembled WGS sequence"/>
</dbReference>
<proteinExistence type="predicted"/>
<dbReference type="PROSITE" id="PS50088">
    <property type="entry name" value="ANK_REPEAT"/>
    <property type="match status" value="3"/>
</dbReference>
<dbReference type="SUPFAM" id="SSF48403">
    <property type="entry name" value="Ankyrin repeat"/>
    <property type="match status" value="1"/>
</dbReference>
<feature type="compositionally biased region" description="Basic and acidic residues" evidence="4">
    <location>
        <begin position="334"/>
        <end position="348"/>
    </location>
</feature>
<keyword evidence="6" id="KW-1185">Reference proteome</keyword>
<evidence type="ECO:0000256" key="3">
    <source>
        <dbReference type="PROSITE-ProRule" id="PRU00023"/>
    </source>
</evidence>